<dbReference type="SUPFAM" id="SSF102114">
    <property type="entry name" value="Radical SAM enzymes"/>
    <property type="match status" value="1"/>
</dbReference>
<dbReference type="GO" id="GO:0016491">
    <property type="term" value="F:oxidoreductase activity"/>
    <property type="evidence" value="ECO:0007669"/>
    <property type="project" value="UniProtKB-KW"/>
</dbReference>
<keyword evidence="6" id="KW-0560">Oxidoreductase</keyword>
<evidence type="ECO:0000256" key="1">
    <source>
        <dbReference type="ARBA" id="ARBA00022691"/>
    </source>
</evidence>
<dbReference type="EC" id="1.3.99.22" evidence="6"/>
<dbReference type="PANTHER" id="PTHR13932">
    <property type="entry name" value="COPROPORPHYRINIGEN III OXIDASE"/>
    <property type="match status" value="1"/>
</dbReference>
<evidence type="ECO:0000259" key="5">
    <source>
        <dbReference type="PROSITE" id="PS51918"/>
    </source>
</evidence>
<dbReference type="InterPro" id="IPR007197">
    <property type="entry name" value="rSAM"/>
</dbReference>
<dbReference type="InterPro" id="IPR013785">
    <property type="entry name" value="Aldolase_TIM"/>
</dbReference>
<dbReference type="PROSITE" id="PS51918">
    <property type="entry name" value="RADICAL_SAM"/>
    <property type="match status" value="1"/>
</dbReference>
<accession>A0A3B1BRK6</accession>
<name>A0A3B1BRK6_9ZZZZ</name>
<dbReference type="EMBL" id="UOFZ01000109">
    <property type="protein sequence ID" value="VAX13290.1"/>
    <property type="molecule type" value="Genomic_DNA"/>
</dbReference>
<dbReference type="GO" id="GO:0006779">
    <property type="term" value="P:porphyrin-containing compound biosynthetic process"/>
    <property type="evidence" value="ECO:0007669"/>
    <property type="project" value="TreeGrafter"/>
</dbReference>
<proteinExistence type="predicted"/>
<keyword evidence="2" id="KW-0479">Metal-binding</keyword>
<dbReference type="GO" id="GO:0005737">
    <property type="term" value="C:cytoplasm"/>
    <property type="evidence" value="ECO:0007669"/>
    <property type="project" value="TreeGrafter"/>
</dbReference>
<keyword evidence="3" id="KW-0408">Iron</keyword>
<evidence type="ECO:0000256" key="3">
    <source>
        <dbReference type="ARBA" id="ARBA00023004"/>
    </source>
</evidence>
<keyword evidence="4" id="KW-0411">Iron-sulfur</keyword>
<dbReference type="InterPro" id="IPR006638">
    <property type="entry name" value="Elp3/MiaA/NifB-like_rSAM"/>
</dbReference>
<gene>
    <name evidence="6" type="ORF">MNBD_GAMMA24-1582</name>
</gene>
<evidence type="ECO:0000256" key="2">
    <source>
        <dbReference type="ARBA" id="ARBA00022723"/>
    </source>
</evidence>
<dbReference type="InterPro" id="IPR034505">
    <property type="entry name" value="Coproporphyrinogen-III_oxidase"/>
</dbReference>
<reference evidence="6" key="1">
    <citation type="submission" date="2018-06" db="EMBL/GenBank/DDBJ databases">
        <authorList>
            <person name="Zhirakovskaya E."/>
        </authorList>
    </citation>
    <scope>NUCLEOTIDE SEQUENCE</scope>
</reference>
<dbReference type="InterPro" id="IPR058240">
    <property type="entry name" value="rSAM_sf"/>
</dbReference>
<dbReference type="Gene3D" id="3.20.20.70">
    <property type="entry name" value="Aldolase class I"/>
    <property type="match status" value="1"/>
</dbReference>
<dbReference type="GO" id="GO:0051539">
    <property type="term" value="F:4 iron, 4 sulfur cluster binding"/>
    <property type="evidence" value="ECO:0007669"/>
    <property type="project" value="TreeGrafter"/>
</dbReference>
<dbReference type="CDD" id="cd01335">
    <property type="entry name" value="Radical_SAM"/>
    <property type="match status" value="1"/>
</dbReference>
<dbReference type="SMART" id="SM00729">
    <property type="entry name" value="Elp3"/>
    <property type="match status" value="1"/>
</dbReference>
<sequence length="499" mass="56975">MKSYSLSFNKRSRLNRIPEIGQQTAGLLQPLEQGRLTERLSTSLMIENDFYPCFDWTFPPPLLNKSEPPVSTDELFMHASVIPDTFSLYLHSPFCKTLCNFCYYTIIPGRGIENAERYVDYLLREMKMYAEVMQDKKCESVYFGGGTPTFLDDHLLAKLFEGINQHFNLADEAEISIESSPGTLSRGKVELLTSLGINRLSYGIQTLDEKLLASMNRHYSVDEALKELDYALALIGNVNVDTMYGFENESDDALQATLQKFYDLGVPSLSIYALDRQRDNKNKELGLPPKDESYEDKIRIFSDADRFLFQKGYRQILQNVYAIPGKASYHHQLRRWDNLTLVSLGVAAQGYAPRIPYQNYPALKSYYRAIDEGRLPIVTVDHLSAEMELMREVSSQLRFTQVDLDSIQHKYGVDLDVVFADLIDSLIELGYLQRELNTLRMTLSASYYNNIIPMLFAPDAFSQELLGLPEEYLEAFPVPSVMVQVGCTQSAPIEVRLRE</sequence>
<evidence type="ECO:0000313" key="6">
    <source>
        <dbReference type="EMBL" id="VAX13290.1"/>
    </source>
</evidence>
<dbReference type="GO" id="GO:0046872">
    <property type="term" value="F:metal ion binding"/>
    <property type="evidence" value="ECO:0007669"/>
    <property type="project" value="UniProtKB-KW"/>
</dbReference>
<dbReference type="SFLD" id="SFLDS00029">
    <property type="entry name" value="Radical_SAM"/>
    <property type="match status" value="1"/>
</dbReference>
<dbReference type="PANTHER" id="PTHR13932:SF5">
    <property type="entry name" value="RADICAL S-ADENOSYL METHIONINE DOMAIN-CONTAINING PROTEIN 1, MITOCHONDRIAL"/>
    <property type="match status" value="1"/>
</dbReference>
<dbReference type="AlphaFoldDB" id="A0A3B1BRK6"/>
<dbReference type="SFLD" id="SFLDG01082">
    <property type="entry name" value="B12-binding_domain_containing"/>
    <property type="match status" value="1"/>
</dbReference>
<dbReference type="SFLD" id="SFLDG01065">
    <property type="entry name" value="anaerobic_coproporphyrinogen-I"/>
    <property type="match status" value="1"/>
</dbReference>
<evidence type="ECO:0000256" key="4">
    <source>
        <dbReference type="ARBA" id="ARBA00023014"/>
    </source>
</evidence>
<keyword evidence="1" id="KW-0949">S-adenosyl-L-methionine</keyword>
<dbReference type="Pfam" id="PF04055">
    <property type="entry name" value="Radical_SAM"/>
    <property type="match status" value="1"/>
</dbReference>
<protein>
    <submittedName>
        <fullName evidence="6">Coproporphyrinogen III oxidase, oxygen-independent</fullName>
        <ecNumber evidence="6">1.3.99.22</ecNumber>
    </submittedName>
</protein>
<feature type="domain" description="Radical SAM core" evidence="5">
    <location>
        <begin position="80"/>
        <end position="314"/>
    </location>
</feature>
<organism evidence="6">
    <name type="scientific">hydrothermal vent metagenome</name>
    <dbReference type="NCBI Taxonomy" id="652676"/>
    <lineage>
        <taxon>unclassified sequences</taxon>
        <taxon>metagenomes</taxon>
        <taxon>ecological metagenomes</taxon>
    </lineage>
</organism>